<dbReference type="PIRSF" id="PIRSF000138">
    <property type="entry name" value="Al-hdrx_acd_dh"/>
    <property type="match status" value="1"/>
</dbReference>
<keyword evidence="4" id="KW-0560">Oxidoreductase</keyword>
<proteinExistence type="inferred from homology"/>
<dbReference type="InterPro" id="IPR013785">
    <property type="entry name" value="Aldolase_TIM"/>
</dbReference>
<comment type="cofactor">
    <cofactor evidence="1">
        <name>FMN</name>
        <dbReference type="ChEBI" id="CHEBI:58210"/>
    </cofactor>
</comment>
<dbReference type="InterPro" id="IPR012133">
    <property type="entry name" value="Alpha-hydoxy_acid_DH_FMN"/>
</dbReference>
<dbReference type="InterPro" id="IPR000262">
    <property type="entry name" value="FMN-dep_DH"/>
</dbReference>
<dbReference type="Pfam" id="PF01070">
    <property type="entry name" value="FMN_dh"/>
    <property type="match status" value="1"/>
</dbReference>
<dbReference type="Gene3D" id="3.20.20.70">
    <property type="entry name" value="Aldolase class I"/>
    <property type="match status" value="1"/>
</dbReference>
<dbReference type="CDD" id="cd02809">
    <property type="entry name" value="alpha_hydroxyacid_oxid_FMN"/>
    <property type="match status" value="1"/>
</dbReference>
<dbReference type="EMBL" id="LSRE01000050">
    <property type="protein sequence ID" value="KXO88959.1"/>
    <property type="molecule type" value="Genomic_DNA"/>
</dbReference>
<dbReference type="PANTHER" id="PTHR10578">
    <property type="entry name" value="S -2-HYDROXY-ACID OXIDASE-RELATED"/>
    <property type="match status" value="1"/>
</dbReference>
<evidence type="ECO:0000256" key="3">
    <source>
        <dbReference type="ARBA" id="ARBA00022643"/>
    </source>
</evidence>
<sequence length="335" mass="35464">MIELAQRAERLLPPDVWAYLMRGASIGESAWERWRFAPRVLRDVRTVDTTTPLFGEWRSPIGIAPTAFHRLVHPDGETAVARAAAACGSPFVLSMRATTRIEEVGATAAGPWWQQVYLMRDRGITDALVQRAAAAGATALVLTGDTPYVGRSGGRGLPPLDDRLALVNVAQHVRPWSDPWAEIEQDAGAVLGDIRRLGDLTGLPVIVKGVLRPDEALHCIDAGAAGIWVSDHGGRQLGRTVPPAHALPEVAGAVRGAVPVLVDGDVRCGLDALAALALGADAVFVGRPALWALADGGADGVGAMLSGLWEELRHAMGLAGATRIAELTRDLVVER</sequence>
<keyword evidence="2" id="KW-0285">Flavoprotein</keyword>
<dbReference type="SUPFAM" id="SSF51395">
    <property type="entry name" value="FMN-linked oxidoreductases"/>
    <property type="match status" value="1"/>
</dbReference>
<keyword evidence="8" id="KW-1185">Reference proteome</keyword>
<evidence type="ECO:0000313" key="8">
    <source>
        <dbReference type="Proteomes" id="UP000070409"/>
    </source>
</evidence>
<comment type="caution">
    <text evidence="7">The sequence shown here is derived from an EMBL/GenBank/DDBJ whole genome shotgun (WGS) entry which is preliminary data.</text>
</comment>
<dbReference type="PANTHER" id="PTHR10578:SF107">
    <property type="entry name" value="2-HYDROXYACID OXIDASE 1"/>
    <property type="match status" value="1"/>
</dbReference>
<keyword evidence="3" id="KW-0288">FMN</keyword>
<protein>
    <submittedName>
        <fullName evidence="7">Alpha-hydroxy-acid oxidizing enzyme</fullName>
    </submittedName>
</protein>
<dbReference type="RefSeq" id="WP_068746999.1">
    <property type="nucleotide sequence ID" value="NZ_LSRE01000050.1"/>
</dbReference>
<evidence type="ECO:0000256" key="4">
    <source>
        <dbReference type="ARBA" id="ARBA00023002"/>
    </source>
</evidence>
<dbReference type="InterPro" id="IPR037396">
    <property type="entry name" value="FMN_HAD"/>
</dbReference>
<evidence type="ECO:0000256" key="5">
    <source>
        <dbReference type="ARBA" id="ARBA00024042"/>
    </source>
</evidence>
<evidence type="ECO:0000259" key="6">
    <source>
        <dbReference type="PROSITE" id="PS51349"/>
    </source>
</evidence>
<evidence type="ECO:0000256" key="1">
    <source>
        <dbReference type="ARBA" id="ARBA00001917"/>
    </source>
</evidence>
<feature type="domain" description="FMN hydroxy acid dehydrogenase" evidence="6">
    <location>
        <begin position="1"/>
        <end position="335"/>
    </location>
</feature>
<organism evidence="7 8">
    <name type="scientific">Tsukamurella pseudospumae</name>
    <dbReference type="NCBI Taxonomy" id="239498"/>
    <lineage>
        <taxon>Bacteria</taxon>
        <taxon>Bacillati</taxon>
        <taxon>Actinomycetota</taxon>
        <taxon>Actinomycetes</taxon>
        <taxon>Mycobacteriales</taxon>
        <taxon>Tsukamurellaceae</taxon>
        <taxon>Tsukamurella</taxon>
    </lineage>
</organism>
<reference evidence="7 8" key="1">
    <citation type="submission" date="2016-02" db="EMBL/GenBank/DDBJ databases">
        <authorList>
            <person name="Teng J.L."/>
            <person name="Tang Y."/>
            <person name="Huang Y."/>
            <person name="Guo F."/>
            <person name="Wei W."/>
            <person name="Chen J.H."/>
            <person name="Wong S.Y."/>
            <person name="Lau S.K."/>
            <person name="Woo P.C."/>
        </authorList>
    </citation>
    <scope>NUCLEOTIDE SEQUENCE [LARGE SCALE GENOMIC DNA]</scope>
    <source>
        <strain evidence="7 8">JCM 13375</strain>
    </source>
</reference>
<name>A0A137YSK9_9ACTN</name>
<evidence type="ECO:0000313" key="7">
    <source>
        <dbReference type="EMBL" id="KXO88959.1"/>
    </source>
</evidence>
<evidence type="ECO:0000256" key="2">
    <source>
        <dbReference type="ARBA" id="ARBA00022630"/>
    </source>
</evidence>
<accession>A0A137YSK9</accession>
<dbReference type="Proteomes" id="UP000070409">
    <property type="component" value="Unassembled WGS sequence"/>
</dbReference>
<dbReference type="PROSITE" id="PS51349">
    <property type="entry name" value="FMN_HYDROXY_ACID_DH_2"/>
    <property type="match status" value="1"/>
</dbReference>
<comment type="similarity">
    <text evidence="5">Belongs to the FMN-dependent alpha-hydroxy acid dehydrogenase family.</text>
</comment>
<gene>
    <name evidence="7" type="ORF">AXK61_09960</name>
</gene>